<dbReference type="OrthoDB" id="661261at2"/>
<feature type="transmembrane region" description="Helical" evidence="1">
    <location>
        <begin position="86"/>
        <end position="104"/>
    </location>
</feature>
<dbReference type="Proteomes" id="UP000190367">
    <property type="component" value="Unassembled WGS sequence"/>
</dbReference>
<dbReference type="STRING" id="634771.SAMN04488128_103886"/>
<feature type="transmembrane region" description="Helical" evidence="1">
    <location>
        <begin position="19"/>
        <end position="36"/>
    </location>
</feature>
<reference evidence="3" key="1">
    <citation type="submission" date="2017-02" db="EMBL/GenBank/DDBJ databases">
        <authorList>
            <person name="Varghese N."/>
            <person name="Submissions S."/>
        </authorList>
    </citation>
    <scope>NUCLEOTIDE SEQUENCE [LARGE SCALE GENOMIC DNA]</scope>
    <source>
        <strain evidence="3">DSM 22224</strain>
    </source>
</reference>
<name>A0A1T4SZS7_9BACT</name>
<organism evidence="2 3">
    <name type="scientific">Chitinophaga eiseniae</name>
    <dbReference type="NCBI Taxonomy" id="634771"/>
    <lineage>
        <taxon>Bacteria</taxon>
        <taxon>Pseudomonadati</taxon>
        <taxon>Bacteroidota</taxon>
        <taxon>Chitinophagia</taxon>
        <taxon>Chitinophagales</taxon>
        <taxon>Chitinophagaceae</taxon>
        <taxon>Chitinophaga</taxon>
    </lineage>
</organism>
<evidence type="ECO:0000313" key="2">
    <source>
        <dbReference type="EMBL" id="SKA33744.1"/>
    </source>
</evidence>
<evidence type="ECO:0000256" key="1">
    <source>
        <dbReference type="SAM" id="Phobius"/>
    </source>
</evidence>
<keyword evidence="1" id="KW-1133">Transmembrane helix</keyword>
<protein>
    <recommendedName>
        <fullName evidence="4">Histidine kinase</fullName>
    </recommendedName>
</protein>
<keyword evidence="1" id="KW-0472">Membrane</keyword>
<keyword evidence="1" id="KW-0812">Transmembrane</keyword>
<accession>A0A1T4SZS7</accession>
<keyword evidence="3" id="KW-1185">Reference proteome</keyword>
<feature type="transmembrane region" description="Helical" evidence="1">
    <location>
        <begin position="124"/>
        <end position="148"/>
    </location>
</feature>
<dbReference type="AlphaFoldDB" id="A0A1T4SZS7"/>
<proteinExistence type="predicted"/>
<evidence type="ECO:0008006" key="4">
    <source>
        <dbReference type="Google" id="ProtNLM"/>
    </source>
</evidence>
<dbReference type="RefSeq" id="WP_078671210.1">
    <property type="nucleotide sequence ID" value="NZ_FUWZ01000003.1"/>
</dbReference>
<sequence length="323" mass="37570">MYYLQPSVQLMRNNKPYRYFTHLMVWMALVLLYAYPSLKLNFHSAVGLKRVLVQDVLYGFINFQLFFLLVFVWLPAPVQQRQYRRVIVRSILAVAGFALIKYAIGCIFPDQVLLRMYSMMGKPHLYFSFPNYFLMATKTGLGVALLAYSYRLLLQRQQTGPQDRLLASAAEAARARYIRMQENSRLLLQNLQQLTPILEDERKRDQEGVKAILLLSDLLRYMLYDKALEKETVGLPKEMLNFERYVELRNLCHHEQPLELSVTGDTQQGTLAALLLQQTTETALQQLPANGTPVAIRVQVRQDMITLSVQEQHYQFKLYPDHV</sequence>
<evidence type="ECO:0000313" key="3">
    <source>
        <dbReference type="Proteomes" id="UP000190367"/>
    </source>
</evidence>
<dbReference type="EMBL" id="FUWZ01000003">
    <property type="protein sequence ID" value="SKA33744.1"/>
    <property type="molecule type" value="Genomic_DNA"/>
</dbReference>
<feature type="transmembrane region" description="Helical" evidence="1">
    <location>
        <begin position="56"/>
        <end position="74"/>
    </location>
</feature>
<gene>
    <name evidence="2" type="ORF">SAMN04488128_103886</name>
</gene>